<organism evidence="2 3">
    <name type="scientific">Candidatus Gottesmanbacteria bacterium RIFOXYB1_FULL_47_11</name>
    <dbReference type="NCBI Taxonomy" id="1798401"/>
    <lineage>
        <taxon>Bacteria</taxon>
        <taxon>Candidatus Gottesmaniibacteriota</taxon>
    </lineage>
</organism>
<dbReference type="EMBL" id="MFKE01000019">
    <property type="protein sequence ID" value="OGG34949.1"/>
    <property type="molecule type" value="Genomic_DNA"/>
</dbReference>
<dbReference type="AlphaFoldDB" id="A0A1F6BDC4"/>
<evidence type="ECO:0000256" key="1">
    <source>
        <dbReference type="SAM" id="Phobius"/>
    </source>
</evidence>
<gene>
    <name evidence="2" type="ORF">A2363_01870</name>
</gene>
<keyword evidence="1" id="KW-1133">Transmembrane helix</keyword>
<feature type="transmembrane region" description="Helical" evidence="1">
    <location>
        <begin position="12"/>
        <end position="32"/>
    </location>
</feature>
<dbReference type="STRING" id="1798401.A2363_01870"/>
<dbReference type="InterPro" id="IPR013211">
    <property type="entry name" value="LVIVD"/>
</dbReference>
<evidence type="ECO:0000313" key="2">
    <source>
        <dbReference type="EMBL" id="OGG34949.1"/>
    </source>
</evidence>
<keyword evidence="1" id="KW-0812">Transmembrane</keyword>
<name>A0A1F6BDC4_9BACT</name>
<dbReference type="Proteomes" id="UP000176186">
    <property type="component" value="Unassembled WGS sequence"/>
</dbReference>
<evidence type="ECO:0000313" key="3">
    <source>
        <dbReference type="Proteomes" id="UP000176186"/>
    </source>
</evidence>
<accession>A0A1F6BDC4</accession>
<proteinExistence type="predicted"/>
<keyword evidence="1" id="KW-0472">Membrane</keyword>
<comment type="caution">
    <text evidence="2">The sequence shown here is derived from an EMBL/GenBank/DDBJ whole genome shotgun (WGS) entry which is preliminary data.</text>
</comment>
<sequence>MLRQRGQLLVELLVALGVSAIMIPALTAGFVASRQGKAQQEQRLEAVMLAQEATEAVYQVRQAGWSFVAGITGTVHPEISGSSWILAPDAETMGGYTRQIVFADVTRDSAGAIAAVGVRDPSTKHITVTVSWGTPIASSVTSSFYITRMENNQWTQTTQADFDAGVATNVITINILGGEVTLGAGGRADWCSPNLTIAAVDLPKSGVANAVSAIEGNVFAGTGDNASGVSYATVTFDNNNPPQATVSGTFDGFKTNGIFGETGFSYLATDNNFKEIEIIDLGTSPYVEAGYFDAPGNGNGNSIFVSGSVGYMTSGSQFYTFDLTSKSGSRPVLGTTTIAGTGVKIQVIGGYAYVAINSVPTQLQILDVSNPASPVIVGNAQVGGLGGKDIFVDPTGSRAYLATALSSSEPELFILDVTNKIGDHTIPIGSYEANGMDPKGITVVPGNRAILVGTGGEEYQAINISDETSPTHCGGLHIDSGVNGVSSVLEADGDAYSYIITGDASTELKIIEGGPGGKFANNGIFESSILDASTSAVFNRFVSSAIIPANTTVQYQVAGADPVGGSCASAEYIYVGPDATSATKFSTSSAIPFSEGPGYKNPAQCFRYKVYLSSQDPLFAPIFTDMTINYSP</sequence>
<dbReference type="Pfam" id="PF08309">
    <property type="entry name" value="LVIVD"/>
    <property type="match status" value="1"/>
</dbReference>
<protein>
    <submittedName>
        <fullName evidence="2">Uncharacterized protein</fullName>
    </submittedName>
</protein>
<dbReference type="SUPFAM" id="SSF75011">
    <property type="entry name" value="3-carboxy-cis,cis-mucoante lactonizing enzyme"/>
    <property type="match status" value="1"/>
</dbReference>
<reference evidence="2 3" key="1">
    <citation type="journal article" date="2016" name="Nat. Commun.">
        <title>Thousands of microbial genomes shed light on interconnected biogeochemical processes in an aquifer system.</title>
        <authorList>
            <person name="Anantharaman K."/>
            <person name="Brown C.T."/>
            <person name="Hug L.A."/>
            <person name="Sharon I."/>
            <person name="Castelle C.J."/>
            <person name="Probst A.J."/>
            <person name="Thomas B.C."/>
            <person name="Singh A."/>
            <person name="Wilkins M.J."/>
            <person name="Karaoz U."/>
            <person name="Brodie E.L."/>
            <person name="Williams K.H."/>
            <person name="Hubbard S.S."/>
            <person name="Banfield J.F."/>
        </authorList>
    </citation>
    <scope>NUCLEOTIDE SEQUENCE [LARGE SCALE GENOMIC DNA]</scope>
</reference>